<comment type="caution">
    <text evidence="1">The sequence shown here is derived from an EMBL/GenBank/DDBJ whole genome shotgun (WGS) entry which is preliminary data.</text>
</comment>
<dbReference type="Proteomes" id="UP000789831">
    <property type="component" value="Unassembled WGS sequence"/>
</dbReference>
<proteinExistence type="predicted"/>
<protein>
    <submittedName>
        <fullName evidence="1">8658_t:CDS:1</fullName>
    </submittedName>
</protein>
<name>A0A9N9BGC5_9GLOM</name>
<evidence type="ECO:0000313" key="2">
    <source>
        <dbReference type="Proteomes" id="UP000789831"/>
    </source>
</evidence>
<keyword evidence="2" id="KW-1185">Reference proteome</keyword>
<organism evidence="1 2">
    <name type="scientific">Ambispora gerdemannii</name>
    <dbReference type="NCBI Taxonomy" id="144530"/>
    <lineage>
        <taxon>Eukaryota</taxon>
        <taxon>Fungi</taxon>
        <taxon>Fungi incertae sedis</taxon>
        <taxon>Mucoromycota</taxon>
        <taxon>Glomeromycotina</taxon>
        <taxon>Glomeromycetes</taxon>
        <taxon>Archaeosporales</taxon>
        <taxon>Ambisporaceae</taxon>
        <taxon>Ambispora</taxon>
    </lineage>
</organism>
<dbReference type="EMBL" id="CAJVPL010001322">
    <property type="protein sequence ID" value="CAG8564840.1"/>
    <property type="molecule type" value="Genomic_DNA"/>
</dbReference>
<accession>A0A9N9BGC5</accession>
<sequence length="125" mass="14491">MSQSAQTTLRNKPLFRITENSTDSISTNSVLQIALDIDDYDEDLYELTIYKPAQIERKNLKNQISDDKKDAASKFRSSIYRFIEKLRRLKTEFVDDEDRIYISGLLLALELCYSSSQKLALPNVF</sequence>
<reference evidence="1" key="1">
    <citation type="submission" date="2021-06" db="EMBL/GenBank/DDBJ databases">
        <authorList>
            <person name="Kallberg Y."/>
            <person name="Tangrot J."/>
            <person name="Rosling A."/>
        </authorList>
    </citation>
    <scope>NUCLEOTIDE SEQUENCE</scope>
    <source>
        <strain evidence="1">MT106</strain>
    </source>
</reference>
<gene>
    <name evidence="1" type="ORF">AGERDE_LOCUS7335</name>
</gene>
<evidence type="ECO:0000313" key="1">
    <source>
        <dbReference type="EMBL" id="CAG8564840.1"/>
    </source>
</evidence>
<dbReference type="AlphaFoldDB" id="A0A9N9BGC5"/>